<dbReference type="Gene3D" id="3.65.10.20">
    <property type="entry name" value="RNA 3'-terminal phosphate cyclase domain"/>
    <property type="match status" value="1"/>
</dbReference>
<dbReference type="InterPro" id="IPR036553">
    <property type="entry name" value="RPTC_insert"/>
</dbReference>
<evidence type="ECO:0000313" key="4">
    <source>
        <dbReference type="EMBL" id="KAK9862268.1"/>
    </source>
</evidence>
<dbReference type="GO" id="GO:0003963">
    <property type="term" value="F:RNA-3'-phosphate cyclase activity"/>
    <property type="evidence" value="ECO:0007669"/>
    <property type="project" value="TreeGrafter"/>
</dbReference>
<evidence type="ECO:0000313" key="5">
    <source>
        <dbReference type="Proteomes" id="UP001485043"/>
    </source>
</evidence>
<dbReference type="SUPFAM" id="SSF55205">
    <property type="entry name" value="EPT/RTPC-like"/>
    <property type="match status" value="2"/>
</dbReference>
<evidence type="ECO:0008006" key="6">
    <source>
        <dbReference type="Google" id="ProtNLM"/>
    </source>
</evidence>
<evidence type="ECO:0000256" key="1">
    <source>
        <dbReference type="SAM" id="MobiDB-lite"/>
    </source>
</evidence>
<dbReference type="PANTHER" id="PTHR11096:SF0">
    <property type="entry name" value="RNA 3'-TERMINAL PHOSPHATE CYCLASE"/>
    <property type="match status" value="1"/>
</dbReference>
<dbReference type="Proteomes" id="UP001485043">
    <property type="component" value="Unassembled WGS sequence"/>
</dbReference>
<comment type="caution">
    <text evidence="4">The sequence shown here is derived from an EMBL/GenBank/DDBJ whole genome shotgun (WGS) entry which is preliminary data.</text>
</comment>
<dbReference type="InterPro" id="IPR013792">
    <property type="entry name" value="RNA3'P_cycl/enolpyr_Trfase_a/b"/>
</dbReference>
<dbReference type="InterPro" id="IPR037136">
    <property type="entry name" value="RNA3'_phos_cyclase_dom_sf"/>
</dbReference>
<dbReference type="Pfam" id="PF05189">
    <property type="entry name" value="RTC_insert"/>
    <property type="match status" value="1"/>
</dbReference>
<dbReference type="EMBL" id="JALJOV010000630">
    <property type="protein sequence ID" value="KAK9862268.1"/>
    <property type="molecule type" value="Genomic_DNA"/>
</dbReference>
<dbReference type="InterPro" id="IPR013791">
    <property type="entry name" value="RNA3'-term_phos_cycl_insert"/>
</dbReference>
<dbReference type="GO" id="GO:0005634">
    <property type="term" value="C:nucleus"/>
    <property type="evidence" value="ECO:0007669"/>
    <property type="project" value="TreeGrafter"/>
</dbReference>
<dbReference type="AlphaFoldDB" id="A0AAW1SYX1"/>
<dbReference type="InterPro" id="IPR000228">
    <property type="entry name" value="RNA3'_term_phos_cyc"/>
</dbReference>
<name>A0AAW1SYX1_9CHLO</name>
<dbReference type="SUPFAM" id="SSF52913">
    <property type="entry name" value="RNA 3'-terminal phosphate cyclase, RPTC, insert domain"/>
    <property type="match status" value="1"/>
</dbReference>
<sequence>MTKQEKRKGRPPQDAPATSSTAELPDGCLTVDGSMLEGGGQILRNAAALAAICSTPVKVVNIRAGRKNPGLRPQHLAGLQLVRDCCQGRLEGGWVNSTAMALLPGSTLAGSYLADTGTAGSCSLLAQAALPCLLMACVRSSQLTEQGNLTNVTISAFTAGKLQVNIAERMIETAQMCVRRAVGRDVPVDCQTNQETSRDAVGDGAGVLIVGQTDTGLLLGGTGIGERGKTSEAVAEEAAETFCSALSSGACADEWLQDQLIIFMALAQGTSKMLCQQPTLHTRTAMVVAEQMTSAHFTVTQQASSLWLIECQGAALAARQQT</sequence>
<feature type="domain" description="RNA 3'-terminal phosphate cyclase insert" evidence="3">
    <location>
        <begin position="144"/>
        <end position="245"/>
    </location>
</feature>
<dbReference type="GO" id="GO:0006396">
    <property type="term" value="P:RNA processing"/>
    <property type="evidence" value="ECO:0007669"/>
    <property type="project" value="InterPro"/>
</dbReference>
<proteinExistence type="predicted"/>
<protein>
    <recommendedName>
        <fullName evidence="6">RNA 3'-terminal-phosphate cyclase (ATP)</fullName>
    </recommendedName>
</protein>
<evidence type="ECO:0000259" key="3">
    <source>
        <dbReference type="Pfam" id="PF05189"/>
    </source>
</evidence>
<evidence type="ECO:0000259" key="2">
    <source>
        <dbReference type="Pfam" id="PF01137"/>
    </source>
</evidence>
<dbReference type="InterPro" id="IPR023797">
    <property type="entry name" value="RNA3'_phos_cyclase_dom"/>
</dbReference>
<feature type="domain" description="RNA 3'-terminal phosphate cyclase" evidence="2">
    <location>
        <begin position="36"/>
        <end position="299"/>
    </location>
</feature>
<accession>A0AAW1SYX1</accession>
<organism evidence="4 5">
    <name type="scientific">Apatococcus fuscideae</name>
    <dbReference type="NCBI Taxonomy" id="2026836"/>
    <lineage>
        <taxon>Eukaryota</taxon>
        <taxon>Viridiplantae</taxon>
        <taxon>Chlorophyta</taxon>
        <taxon>core chlorophytes</taxon>
        <taxon>Trebouxiophyceae</taxon>
        <taxon>Chlorellales</taxon>
        <taxon>Chlorellaceae</taxon>
        <taxon>Apatococcus</taxon>
    </lineage>
</organism>
<gene>
    <name evidence="4" type="ORF">WJX84_007720</name>
</gene>
<dbReference type="Pfam" id="PF01137">
    <property type="entry name" value="RTC"/>
    <property type="match status" value="1"/>
</dbReference>
<reference evidence="4 5" key="1">
    <citation type="journal article" date="2024" name="Nat. Commun.">
        <title>Phylogenomics reveals the evolutionary origins of lichenization in chlorophyte algae.</title>
        <authorList>
            <person name="Puginier C."/>
            <person name="Libourel C."/>
            <person name="Otte J."/>
            <person name="Skaloud P."/>
            <person name="Haon M."/>
            <person name="Grisel S."/>
            <person name="Petersen M."/>
            <person name="Berrin J.G."/>
            <person name="Delaux P.M."/>
            <person name="Dal Grande F."/>
            <person name="Keller J."/>
        </authorList>
    </citation>
    <scope>NUCLEOTIDE SEQUENCE [LARGE SCALE GENOMIC DNA]</scope>
    <source>
        <strain evidence="4 5">SAG 2523</strain>
    </source>
</reference>
<feature type="region of interest" description="Disordered" evidence="1">
    <location>
        <begin position="1"/>
        <end position="25"/>
    </location>
</feature>
<keyword evidence="5" id="KW-1185">Reference proteome</keyword>
<dbReference type="PANTHER" id="PTHR11096">
    <property type="entry name" value="RNA 3' TERMINAL PHOSPHATE CYCLASE"/>
    <property type="match status" value="1"/>
</dbReference>
<feature type="compositionally biased region" description="Basic residues" evidence="1">
    <location>
        <begin position="1"/>
        <end position="10"/>
    </location>
</feature>